<organism evidence="11 12">
    <name type="scientific">Syntrophobacter fumaroxidans (strain DSM 10017 / MPOB)</name>
    <dbReference type="NCBI Taxonomy" id="335543"/>
    <lineage>
        <taxon>Bacteria</taxon>
        <taxon>Pseudomonadati</taxon>
        <taxon>Thermodesulfobacteriota</taxon>
        <taxon>Syntrophobacteria</taxon>
        <taxon>Syntrophobacterales</taxon>
        <taxon>Syntrophobacteraceae</taxon>
        <taxon>Syntrophobacter</taxon>
    </lineage>
</organism>
<feature type="region of interest" description="Disordered" evidence="9">
    <location>
        <begin position="319"/>
        <end position="344"/>
    </location>
</feature>
<dbReference type="GO" id="GO:0042364">
    <property type="term" value="P:water-soluble vitamin biosynthetic process"/>
    <property type="evidence" value="ECO:0007669"/>
    <property type="project" value="UniProtKB-ARBA"/>
</dbReference>
<evidence type="ECO:0000256" key="3">
    <source>
        <dbReference type="ARBA" id="ARBA00022723"/>
    </source>
</evidence>
<evidence type="ECO:0000313" key="11">
    <source>
        <dbReference type="EMBL" id="ABK16538.1"/>
    </source>
</evidence>
<dbReference type="InterPro" id="IPR010722">
    <property type="entry name" value="BATS_dom"/>
</dbReference>
<keyword evidence="2 7" id="KW-0949">S-adenosyl-L-methionine</keyword>
<dbReference type="EMBL" id="CP000478">
    <property type="protein sequence ID" value="ABK16538.1"/>
    <property type="molecule type" value="Genomic_DNA"/>
</dbReference>
<dbReference type="InterPro" id="IPR058240">
    <property type="entry name" value="rSAM_sf"/>
</dbReference>
<evidence type="ECO:0000259" key="10">
    <source>
        <dbReference type="PROSITE" id="PS51918"/>
    </source>
</evidence>
<evidence type="ECO:0000256" key="8">
    <source>
        <dbReference type="PIRSR" id="PIRSR004762-2"/>
    </source>
</evidence>
<dbReference type="AlphaFoldDB" id="A0LGI6"/>
<dbReference type="CDD" id="cd01335">
    <property type="entry name" value="Radical_SAM"/>
    <property type="match status" value="1"/>
</dbReference>
<dbReference type="SMART" id="SM00876">
    <property type="entry name" value="BATS"/>
    <property type="match status" value="1"/>
</dbReference>
<dbReference type="SFLD" id="SFLDF00348">
    <property type="entry name" value="FeFe_hydrogenase_maturase_(Hyd"/>
    <property type="match status" value="1"/>
</dbReference>
<dbReference type="KEGG" id="sfu:Sfum_0841"/>
<dbReference type="SFLD" id="SFLDG01082">
    <property type="entry name" value="B12-binding_domain_containing"/>
    <property type="match status" value="1"/>
</dbReference>
<dbReference type="GO" id="GO:0044272">
    <property type="term" value="P:sulfur compound biosynthetic process"/>
    <property type="evidence" value="ECO:0007669"/>
    <property type="project" value="UniProtKB-ARBA"/>
</dbReference>
<dbReference type="eggNOG" id="COG0502">
    <property type="taxonomic scope" value="Bacteria"/>
</dbReference>
<dbReference type="InParanoid" id="A0LGI6"/>
<dbReference type="PANTHER" id="PTHR43726">
    <property type="entry name" value="3-METHYLORNITHINE SYNTHASE"/>
    <property type="match status" value="1"/>
</dbReference>
<dbReference type="GO" id="GO:0004076">
    <property type="term" value="F:biotin synthase activity"/>
    <property type="evidence" value="ECO:0007669"/>
    <property type="project" value="UniProtKB-EC"/>
</dbReference>
<feature type="binding site" evidence="7">
    <location>
        <position position="50"/>
    </location>
    <ligand>
        <name>[4Fe-4S] cluster</name>
        <dbReference type="ChEBI" id="CHEBI:49883"/>
        <note>4Fe-4S-S-AdoMet</note>
    </ligand>
</feature>
<dbReference type="InterPro" id="IPR034422">
    <property type="entry name" value="HydE/PylB-like"/>
</dbReference>
<dbReference type="PIRSF" id="PIRSF004762">
    <property type="entry name" value="CHP00423"/>
    <property type="match status" value="1"/>
</dbReference>
<dbReference type="NCBIfam" id="TIGR03956">
    <property type="entry name" value="rSAM_HydE"/>
    <property type="match status" value="1"/>
</dbReference>
<dbReference type="PROSITE" id="PS51918">
    <property type="entry name" value="RADICAL_SAM"/>
    <property type="match status" value="1"/>
</dbReference>
<dbReference type="HOGENOM" id="CLU_033172_0_1_7"/>
<dbReference type="SFLD" id="SFLDG01060">
    <property type="entry name" value="BATS_domain_containing"/>
    <property type="match status" value="1"/>
</dbReference>
<keyword evidence="1 7" id="KW-0004">4Fe-4S</keyword>
<evidence type="ECO:0000256" key="6">
    <source>
        <dbReference type="ARBA" id="ARBA00034078"/>
    </source>
</evidence>
<dbReference type="RefSeq" id="WP_011697711.1">
    <property type="nucleotide sequence ID" value="NC_008554.1"/>
</dbReference>
<proteinExistence type="predicted"/>
<keyword evidence="3" id="KW-0479">Metal-binding</keyword>
<dbReference type="SFLD" id="SFLDG01280">
    <property type="entry name" value="HydE/PylB-like"/>
    <property type="match status" value="1"/>
</dbReference>
<evidence type="ECO:0000256" key="7">
    <source>
        <dbReference type="PIRSR" id="PIRSR004762-1"/>
    </source>
</evidence>
<feature type="domain" description="Radical SAM core" evidence="10">
    <location>
        <begin position="36"/>
        <end position="256"/>
    </location>
</feature>
<dbReference type="Gene3D" id="3.20.20.70">
    <property type="entry name" value="Aldolase class I"/>
    <property type="match status" value="1"/>
</dbReference>
<comment type="cofactor">
    <cofactor evidence="7">
        <name>[4Fe-4S] cluster</name>
        <dbReference type="ChEBI" id="CHEBI:49883"/>
    </cofactor>
    <text evidence="7">Binds 1 [4Fe-4S] cluster. The cluster is coordinated with 3 cysteines and an exchangeable S-adenosyl-L-methionine.</text>
</comment>
<dbReference type="EC" id="2.8.1.6" evidence="11"/>
<dbReference type="Proteomes" id="UP000001784">
    <property type="component" value="Chromosome"/>
</dbReference>
<protein>
    <submittedName>
        <fullName evidence="11">Biotin synthase</fullName>
        <ecNumber evidence="11">2.8.1.6</ecNumber>
    </submittedName>
</protein>
<name>A0LGI6_SYNFM</name>
<keyword evidence="11" id="KW-0808">Transferase</keyword>
<keyword evidence="12" id="KW-1185">Reference proteome</keyword>
<evidence type="ECO:0000256" key="5">
    <source>
        <dbReference type="ARBA" id="ARBA00023014"/>
    </source>
</evidence>
<evidence type="ECO:0000256" key="1">
    <source>
        <dbReference type="ARBA" id="ARBA00022485"/>
    </source>
</evidence>
<keyword evidence="4 7" id="KW-0408">Iron</keyword>
<dbReference type="SUPFAM" id="SSF102114">
    <property type="entry name" value="Radical SAM enzymes"/>
    <property type="match status" value="1"/>
</dbReference>
<evidence type="ECO:0000256" key="2">
    <source>
        <dbReference type="ARBA" id="ARBA00022691"/>
    </source>
</evidence>
<evidence type="ECO:0000256" key="4">
    <source>
        <dbReference type="ARBA" id="ARBA00023004"/>
    </source>
</evidence>
<comment type="cofactor">
    <cofactor evidence="6">
        <name>[2Fe-2S] cluster</name>
        <dbReference type="ChEBI" id="CHEBI:190135"/>
    </cofactor>
</comment>
<dbReference type="PANTHER" id="PTHR43726:SF1">
    <property type="entry name" value="BIOTIN SYNTHASE"/>
    <property type="match status" value="1"/>
</dbReference>
<evidence type="ECO:0000313" key="12">
    <source>
        <dbReference type="Proteomes" id="UP000001784"/>
    </source>
</evidence>
<feature type="binding site" evidence="8">
    <location>
        <position position="168"/>
    </location>
    <ligand>
        <name>S-adenosyl-L-methionine</name>
        <dbReference type="ChEBI" id="CHEBI:59789"/>
    </ligand>
</feature>
<evidence type="ECO:0000256" key="9">
    <source>
        <dbReference type="SAM" id="MobiDB-lite"/>
    </source>
</evidence>
<feature type="binding site" evidence="7">
    <location>
        <position position="57"/>
    </location>
    <ligand>
        <name>[4Fe-4S] cluster</name>
        <dbReference type="ChEBI" id="CHEBI:49883"/>
        <note>4Fe-4S-S-AdoMet</note>
    </ligand>
</feature>
<dbReference type="OrthoDB" id="9775764at2"/>
<sequence length="344" mass="38817">MDAKRRIIDLLEEKDEATLRILMLRADAVRRRFLGDAIHLRGLIEFSNHCRRDCLYCGLRRSNKNLVRYRMAPREIFAQAAEAANLGFRTVVLQSGEDPAYTIRALCSLVREIKSELSLAVTLCVGERTREDFLRLKQAGVDRYLLRFETSDPCLFRILKPDSDYERRFRCLEWLKAIGFQVGSGNIVGLPGQTMESLAEDILKFREMRLDMVGLGPFIAHPDTPLQGSRNGSLDLALRVVALTRIMTRTAHMPATTATGTIDREGRQKALQCGANVLMPNLTPVRYRRHYMIYPDKVGVGEDPARCRSRAESMAHSLGRTVGLDEGHSLGPRSAGLDVRKHHA</sequence>
<dbReference type="GO" id="GO:0046872">
    <property type="term" value="F:metal ion binding"/>
    <property type="evidence" value="ECO:0007669"/>
    <property type="project" value="UniProtKB-KW"/>
</dbReference>
<dbReference type="InterPro" id="IPR024021">
    <property type="entry name" value="FeFe-hyd_HydE_rSAM"/>
</dbReference>
<dbReference type="GO" id="GO:0051539">
    <property type="term" value="F:4 iron, 4 sulfur cluster binding"/>
    <property type="evidence" value="ECO:0007669"/>
    <property type="project" value="UniProtKB-KW"/>
</dbReference>
<gene>
    <name evidence="11" type="ordered locus">Sfum_0841</name>
</gene>
<dbReference type="InterPro" id="IPR006638">
    <property type="entry name" value="Elp3/MiaA/NifB-like_rSAM"/>
</dbReference>
<dbReference type="Pfam" id="PF04055">
    <property type="entry name" value="Radical_SAM"/>
    <property type="match status" value="1"/>
</dbReference>
<accession>A0LGI6</accession>
<feature type="binding site" evidence="7">
    <location>
        <position position="54"/>
    </location>
    <ligand>
        <name>[4Fe-4S] cluster</name>
        <dbReference type="ChEBI" id="CHEBI:49883"/>
        <note>4Fe-4S-S-AdoMet</note>
    </ligand>
</feature>
<feature type="binding site" evidence="8">
    <location>
        <position position="149"/>
    </location>
    <ligand>
        <name>S-adenosyl-L-methionine</name>
        <dbReference type="ChEBI" id="CHEBI:59789"/>
    </ligand>
</feature>
<dbReference type="SMART" id="SM00729">
    <property type="entry name" value="Elp3"/>
    <property type="match status" value="1"/>
</dbReference>
<dbReference type="STRING" id="335543.Sfum_0841"/>
<dbReference type="InterPro" id="IPR013785">
    <property type="entry name" value="Aldolase_TIM"/>
</dbReference>
<keyword evidence="5 7" id="KW-0411">Iron-sulfur</keyword>
<dbReference type="SFLD" id="SFLDS00029">
    <property type="entry name" value="Radical_SAM"/>
    <property type="match status" value="1"/>
</dbReference>
<dbReference type="InterPro" id="IPR007197">
    <property type="entry name" value="rSAM"/>
</dbReference>
<reference evidence="11 12" key="1">
    <citation type="submission" date="2006-10" db="EMBL/GenBank/DDBJ databases">
        <title>Complete sequence of Syntrophobacter fumaroxidans MPOB.</title>
        <authorList>
            <consortium name="US DOE Joint Genome Institute"/>
            <person name="Copeland A."/>
            <person name="Lucas S."/>
            <person name="Lapidus A."/>
            <person name="Barry K."/>
            <person name="Detter J.C."/>
            <person name="Glavina del Rio T."/>
            <person name="Hammon N."/>
            <person name="Israni S."/>
            <person name="Pitluck S."/>
            <person name="Goltsman E.G."/>
            <person name="Martinez M."/>
            <person name="Schmutz J."/>
            <person name="Larimer F."/>
            <person name="Land M."/>
            <person name="Hauser L."/>
            <person name="Kyrpides N."/>
            <person name="Kim E."/>
            <person name="Boone D.R."/>
            <person name="Brockman F."/>
            <person name="Culley D."/>
            <person name="Ferry J."/>
            <person name="Gunsalus R."/>
            <person name="McInerney M.J."/>
            <person name="Morrison M."/>
            <person name="Plugge C."/>
            <person name="Rohlin L."/>
            <person name="Scholten J."/>
            <person name="Sieber J."/>
            <person name="Stams A.J.M."/>
            <person name="Worm P."/>
            <person name="Henstra A.M."/>
            <person name="Richardson P."/>
        </authorList>
    </citation>
    <scope>NUCLEOTIDE SEQUENCE [LARGE SCALE GENOMIC DNA]</scope>
    <source>
        <strain evidence="12">DSM 10017 / MPOB</strain>
    </source>
</reference>